<keyword evidence="6" id="KW-0460">Magnesium</keyword>
<dbReference type="EMBL" id="UFSO01000002">
    <property type="protein sequence ID" value="SSY71198.1"/>
    <property type="molecule type" value="Genomic_DNA"/>
</dbReference>
<dbReference type="EC" id="3.1.-.-" evidence="9"/>
<evidence type="ECO:0000256" key="6">
    <source>
        <dbReference type="ARBA" id="ARBA00022842"/>
    </source>
</evidence>
<dbReference type="Proteomes" id="UP000254209">
    <property type="component" value="Unassembled WGS sequence"/>
</dbReference>
<name>A0A376BNF6_9NEIS</name>
<accession>A0A376BNF6</accession>
<evidence type="ECO:0000256" key="7">
    <source>
        <dbReference type="ARBA" id="ARBA00038093"/>
    </source>
</evidence>
<organism evidence="9 10">
    <name type="scientific">Alysiella crassa</name>
    <dbReference type="NCBI Taxonomy" id="153491"/>
    <lineage>
        <taxon>Bacteria</taxon>
        <taxon>Pseudomonadati</taxon>
        <taxon>Pseudomonadota</taxon>
        <taxon>Betaproteobacteria</taxon>
        <taxon>Neisseriales</taxon>
        <taxon>Neisseriaceae</taxon>
        <taxon>Alysiella</taxon>
    </lineage>
</organism>
<dbReference type="Gene3D" id="3.40.50.1010">
    <property type="entry name" value="5'-nuclease"/>
    <property type="match status" value="1"/>
</dbReference>
<keyword evidence="4" id="KW-0479">Metal-binding</keyword>
<dbReference type="SUPFAM" id="SSF88723">
    <property type="entry name" value="PIN domain-like"/>
    <property type="match status" value="1"/>
</dbReference>
<dbReference type="GO" id="GO:0046872">
    <property type="term" value="F:metal ion binding"/>
    <property type="evidence" value="ECO:0007669"/>
    <property type="project" value="UniProtKB-KW"/>
</dbReference>
<sequence>MYLLDTNLISEMRKIKNGKANANVVAWLAQQNPENLYTCAVVAMELERGVLAMERKDKWQGIHLREWKNAVLAELFANKILPIDEETAQICAKLHIPDHAPENDAWIASSAIQHNLILVTRNVADFARTGVKLFNPFEYTAE</sequence>
<dbReference type="GO" id="GO:0004518">
    <property type="term" value="F:nuclease activity"/>
    <property type="evidence" value="ECO:0007669"/>
    <property type="project" value="UniProtKB-KW"/>
</dbReference>
<dbReference type="InterPro" id="IPR002716">
    <property type="entry name" value="PIN_dom"/>
</dbReference>
<keyword evidence="5 9" id="KW-0378">Hydrolase</keyword>
<evidence type="ECO:0000313" key="9">
    <source>
        <dbReference type="EMBL" id="SSY71198.1"/>
    </source>
</evidence>
<dbReference type="Pfam" id="PF01850">
    <property type="entry name" value="PIN"/>
    <property type="match status" value="1"/>
</dbReference>
<dbReference type="InterPro" id="IPR050556">
    <property type="entry name" value="Type_II_TA_system_RNase"/>
</dbReference>
<evidence type="ECO:0000256" key="2">
    <source>
        <dbReference type="ARBA" id="ARBA00022649"/>
    </source>
</evidence>
<evidence type="ECO:0000256" key="3">
    <source>
        <dbReference type="ARBA" id="ARBA00022722"/>
    </source>
</evidence>
<evidence type="ECO:0000256" key="4">
    <source>
        <dbReference type="ARBA" id="ARBA00022723"/>
    </source>
</evidence>
<evidence type="ECO:0000259" key="8">
    <source>
        <dbReference type="Pfam" id="PF01850"/>
    </source>
</evidence>
<dbReference type="PANTHER" id="PTHR33653">
    <property type="entry name" value="RIBONUCLEASE VAPC2"/>
    <property type="match status" value="1"/>
</dbReference>
<keyword evidence="10" id="KW-1185">Reference proteome</keyword>
<reference evidence="9 10" key="1">
    <citation type="submission" date="2018-06" db="EMBL/GenBank/DDBJ databases">
        <authorList>
            <consortium name="Pathogen Informatics"/>
            <person name="Doyle S."/>
        </authorList>
    </citation>
    <scope>NUCLEOTIDE SEQUENCE [LARGE SCALE GENOMIC DNA]</scope>
    <source>
        <strain evidence="9 10">NCTC10283</strain>
    </source>
</reference>
<comment type="similarity">
    <text evidence="7">Belongs to the PINc/VapC protein family.</text>
</comment>
<dbReference type="InterPro" id="IPR029060">
    <property type="entry name" value="PIN-like_dom_sf"/>
</dbReference>
<comment type="cofactor">
    <cofactor evidence="1">
        <name>Mg(2+)</name>
        <dbReference type="ChEBI" id="CHEBI:18420"/>
    </cofactor>
</comment>
<dbReference type="RefSeq" id="WP_034294627.1">
    <property type="nucleotide sequence ID" value="NZ_CP091519.2"/>
</dbReference>
<proteinExistence type="inferred from homology"/>
<dbReference type="OrthoDB" id="9804823at2"/>
<evidence type="ECO:0000313" key="10">
    <source>
        <dbReference type="Proteomes" id="UP000254209"/>
    </source>
</evidence>
<dbReference type="STRING" id="1120980.GCA_000745955_02086"/>
<keyword evidence="2" id="KW-1277">Toxin-antitoxin system</keyword>
<gene>
    <name evidence="9" type="primary">fitB_1</name>
    <name evidence="9" type="ORF">NCTC10283_01338</name>
</gene>
<feature type="domain" description="PIN" evidence="8">
    <location>
        <begin position="2"/>
        <end position="130"/>
    </location>
</feature>
<dbReference type="PANTHER" id="PTHR33653:SF1">
    <property type="entry name" value="RIBONUCLEASE VAPC2"/>
    <property type="match status" value="1"/>
</dbReference>
<evidence type="ECO:0000256" key="5">
    <source>
        <dbReference type="ARBA" id="ARBA00022801"/>
    </source>
</evidence>
<protein>
    <submittedName>
        <fullName evidence="9">Probable ribonuclease FitB</fullName>
        <ecNumber evidence="9">3.1.-.-</ecNumber>
    </submittedName>
</protein>
<evidence type="ECO:0000256" key="1">
    <source>
        <dbReference type="ARBA" id="ARBA00001946"/>
    </source>
</evidence>
<dbReference type="GO" id="GO:0016787">
    <property type="term" value="F:hydrolase activity"/>
    <property type="evidence" value="ECO:0007669"/>
    <property type="project" value="UniProtKB-KW"/>
</dbReference>
<keyword evidence="3" id="KW-0540">Nuclease</keyword>
<dbReference type="CDD" id="cd18746">
    <property type="entry name" value="PIN_VapC4-5_FitB-like"/>
    <property type="match status" value="1"/>
</dbReference>
<dbReference type="AlphaFoldDB" id="A0A376BNF6"/>